<organism evidence="1">
    <name type="scientific">Culex pipiens</name>
    <name type="common">House mosquito</name>
    <dbReference type="NCBI Taxonomy" id="7175"/>
    <lineage>
        <taxon>Eukaryota</taxon>
        <taxon>Metazoa</taxon>
        <taxon>Ecdysozoa</taxon>
        <taxon>Arthropoda</taxon>
        <taxon>Hexapoda</taxon>
        <taxon>Insecta</taxon>
        <taxon>Pterygota</taxon>
        <taxon>Neoptera</taxon>
        <taxon>Endopterygota</taxon>
        <taxon>Diptera</taxon>
        <taxon>Nematocera</taxon>
        <taxon>Culicoidea</taxon>
        <taxon>Culicidae</taxon>
        <taxon>Culicinae</taxon>
        <taxon>Culicini</taxon>
        <taxon>Culex</taxon>
        <taxon>Culex</taxon>
    </lineage>
</organism>
<reference evidence="1" key="1">
    <citation type="submission" date="2021-05" db="EMBL/GenBank/DDBJ databases">
        <authorList>
            <person name="Alioto T."/>
            <person name="Alioto T."/>
            <person name="Gomez Garrido J."/>
        </authorList>
    </citation>
    <scope>NUCLEOTIDE SEQUENCE</scope>
</reference>
<evidence type="ECO:0000313" key="1">
    <source>
        <dbReference type="EMBL" id="CAG6554215.1"/>
    </source>
</evidence>
<dbReference type="EMBL" id="HBUE01146039">
    <property type="protein sequence ID" value="CAG6502967.1"/>
    <property type="molecule type" value="Transcribed_RNA"/>
</dbReference>
<proteinExistence type="predicted"/>
<sequence length="117" mass="12628">MVSYTQKKRSKTLKAIIQNKIIFTIASSRNSHVVLGGAYRLAPSFRKLHCSYASRVVCLSLALFGVTLAVGGDNLDYLCSTIILYYQDNSGICCNKVAVVWKCVSSLGDAVGSGCLI</sequence>
<dbReference type="AlphaFoldDB" id="A0A8D8N798"/>
<dbReference type="EMBL" id="HBUE01250935">
    <property type="protein sequence ID" value="CAG6554215.1"/>
    <property type="molecule type" value="Transcribed_RNA"/>
</dbReference>
<accession>A0A8D8N798</accession>
<protein>
    <submittedName>
        <fullName evidence="1">(northern house mosquito) hypothetical protein</fullName>
    </submittedName>
</protein>
<name>A0A8D8N798_CULPI</name>